<dbReference type="Proteomes" id="UP000032025">
    <property type="component" value="Unassembled WGS sequence"/>
</dbReference>
<dbReference type="AlphaFoldDB" id="A0A0C9MTB3"/>
<evidence type="ECO:0000313" key="1">
    <source>
        <dbReference type="EMBL" id="GAN13961.1"/>
    </source>
</evidence>
<dbReference type="GeneID" id="78528872"/>
<dbReference type="EMBL" id="BBJS01000030">
    <property type="protein sequence ID" value="GAN13961.1"/>
    <property type="molecule type" value="Genomic_DNA"/>
</dbReference>
<accession>A0A0C9MTB3</accession>
<keyword evidence="2" id="KW-1185">Reference proteome</keyword>
<evidence type="ECO:0000313" key="2">
    <source>
        <dbReference type="Proteomes" id="UP000032025"/>
    </source>
</evidence>
<comment type="caution">
    <text evidence="1">The sequence shown here is derived from an EMBL/GenBank/DDBJ whole genome shotgun (WGS) entry which is preliminary data.</text>
</comment>
<gene>
    <name evidence="1" type="ORF">SP6_30_01020</name>
</gene>
<organism evidence="1 2">
    <name type="scientific">Sphingomonas paucimobilis NBRC 13935</name>
    <dbReference type="NCBI Taxonomy" id="1219050"/>
    <lineage>
        <taxon>Bacteria</taxon>
        <taxon>Pseudomonadati</taxon>
        <taxon>Pseudomonadota</taxon>
        <taxon>Alphaproteobacteria</taxon>
        <taxon>Sphingomonadales</taxon>
        <taxon>Sphingomonadaceae</taxon>
        <taxon>Sphingomonas</taxon>
    </lineage>
</organism>
<dbReference type="RefSeq" id="WP_007405792.1">
    <property type="nucleotide sequence ID" value="NZ_BBJS01000030.1"/>
</dbReference>
<sequence>MKRRWRLAALASGLIAAIVLVPMAYIEGGCRAPLPGLAAAPDRTPLLPAADRRPEARTFLTYPEWHIVYEAEAFARHLAAGKPPSSFAYGKQIGQFWTSYCAVNRITHTSPESGAAKVTIYTIGISYTVELAVKAAYERTIGRLFEATSGWNSADDRHGAHVQQRYGAFLHETPWYRFPFREALKGEWQTREPTLHARHWERRFALSAEYGVKALYAKAIDAATGATVGRDEPTLRLVVRGDPAVLRAIDSRLKVVGSLPGGLRVVEAPRYQQFNDLLAKLSAAQVQLVEIAGNGTIFATLILPDRVPPPGPAVLAMPIDRTGWRRVGVPIPVARLLPLMTRVRALGGTVEHVYDY</sequence>
<name>A0A0C9MTB3_SPHPI</name>
<proteinExistence type="predicted"/>
<protein>
    <submittedName>
        <fullName evidence="1">DNA, contig: SP630</fullName>
    </submittedName>
</protein>
<reference evidence="1 2" key="1">
    <citation type="submission" date="2014-08" db="EMBL/GenBank/DDBJ databases">
        <title>Whole genome shotgun sequence of Sphingomonas paucimobilis NBRC 13935.</title>
        <authorList>
            <person name="Hosoyama A."/>
            <person name="Hashimoto M."/>
            <person name="Hosoyama Y."/>
            <person name="Noguchi M."/>
            <person name="Uohara A."/>
            <person name="Ohji S."/>
            <person name="Katano-Makiyama Y."/>
            <person name="Ichikawa N."/>
            <person name="Kimura A."/>
            <person name="Yamazoe A."/>
            <person name="Fujita N."/>
        </authorList>
    </citation>
    <scope>NUCLEOTIDE SEQUENCE [LARGE SCALE GENOMIC DNA]</scope>
    <source>
        <strain evidence="1 2">NBRC 13935</strain>
    </source>
</reference>